<dbReference type="RefSeq" id="WP_036856224.1">
    <property type="nucleotide sequence ID" value="NZ_JRNU01000038.1"/>
</dbReference>
<reference evidence="1 2" key="1">
    <citation type="submission" date="2014-07" db="EMBL/GenBank/DDBJ databases">
        <authorList>
            <person name="McCorrison J."/>
            <person name="Sanka R."/>
            <person name="Torralba M."/>
            <person name="Gillis M."/>
            <person name="Haft D.H."/>
            <person name="Methe B."/>
            <person name="Sutton G."/>
            <person name="Nelson K.E."/>
        </authorList>
    </citation>
    <scope>NUCLEOTIDE SEQUENCE [LARGE SCALE GENOMIC DNA]</scope>
    <source>
        <strain evidence="1 2">DNF00058</strain>
    </source>
</reference>
<evidence type="ECO:0000313" key="1">
    <source>
        <dbReference type="EMBL" id="KGF51440.1"/>
    </source>
</evidence>
<name>A0A096AXA5_9BACT</name>
<dbReference type="EMBL" id="JRNU01000038">
    <property type="protein sequence ID" value="KGF51440.1"/>
    <property type="molecule type" value="Genomic_DNA"/>
</dbReference>
<dbReference type="AlphaFoldDB" id="A0A096AXA5"/>
<gene>
    <name evidence="1" type="ORF">HMPREF9302_07520</name>
</gene>
<keyword evidence="2" id="KW-1185">Reference proteome</keyword>
<dbReference type="OrthoDB" id="9796545at2"/>
<dbReference type="PANTHER" id="PTHR36456">
    <property type="entry name" value="UPF0232 PROTEIN SCO3875"/>
    <property type="match status" value="1"/>
</dbReference>
<dbReference type="Pfam" id="PF05258">
    <property type="entry name" value="DciA"/>
    <property type="match status" value="1"/>
</dbReference>
<comment type="caution">
    <text evidence="1">The sequence shown here is derived from an EMBL/GenBank/DDBJ whole genome shotgun (WGS) entry which is preliminary data.</text>
</comment>
<evidence type="ECO:0008006" key="3">
    <source>
        <dbReference type="Google" id="ProtNLM"/>
    </source>
</evidence>
<organism evidence="1 2">
    <name type="scientific">Prevotella amnii DNF00058</name>
    <dbReference type="NCBI Taxonomy" id="1401066"/>
    <lineage>
        <taxon>Bacteria</taxon>
        <taxon>Pseudomonadati</taxon>
        <taxon>Bacteroidota</taxon>
        <taxon>Bacteroidia</taxon>
        <taxon>Bacteroidales</taxon>
        <taxon>Prevotellaceae</taxon>
        <taxon>Prevotella</taxon>
    </lineage>
</organism>
<evidence type="ECO:0000313" key="2">
    <source>
        <dbReference type="Proteomes" id="UP000029614"/>
    </source>
</evidence>
<accession>A0A096AXA5</accession>
<sequence>MFRRKVETLDEVLNLLLRNEGLETPLLQRRLINAWEVVTGDIVAKYTREKFIKNQTLFVKIINPSLKADLSMMKTDIVKKLNGYVGAMIIVDIKFC</sequence>
<proteinExistence type="predicted"/>
<dbReference type="Proteomes" id="UP000029614">
    <property type="component" value="Unassembled WGS sequence"/>
</dbReference>
<protein>
    <recommendedName>
        <fullName evidence="3">RNA-binding protein</fullName>
    </recommendedName>
</protein>
<dbReference type="InterPro" id="IPR007922">
    <property type="entry name" value="DciA-like"/>
</dbReference>
<dbReference type="PANTHER" id="PTHR36456:SF1">
    <property type="entry name" value="UPF0232 PROTEIN SCO3875"/>
    <property type="match status" value="1"/>
</dbReference>